<dbReference type="EMBL" id="FQUV01000010">
    <property type="protein sequence ID" value="SHF71386.1"/>
    <property type="molecule type" value="Genomic_DNA"/>
</dbReference>
<evidence type="ECO:0000313" key="4">
    <source>
        <dbReference type="Proteomes" id="UP000184144"/>
    </source>
</evidence>
<accession>A0A1M5DWS8</accession>
<name>A0A1M5DWS8_9RHOB</name>
<dbReference type="Gene3D" id="2.60.40.10">
    <property type="entry name" value="Immunoglobulins"/>
    <property type="match status" value="1"/>
</dbReference>
<organism evidence="3 4">
    <name type="scientific">Litoreibacter ascidiaceicola</name>
    <dbReference type="NCBI Taxonomy" id="1486859"/>
    <lineage>
        <taxon>Bacteria</taxon>
        <taxon>Pseudomonadati</taxon>
        <taxon>Pseudomonadota</taxon>
        <taxon>Alphaproteobacteria</taxon>
        <taxon>Rhodobacterales</taxon>
        <taxon>Roseobacteraceae</taxon>
        <taxon>Litoreibacter</taxon>
    </lineage>
</organism>
<dbReference type="OrthoDB" id="7860956at2"/>
<gene>
    <name evidence="3" type="ORF">SAMN05444273_11056</name>
</gene>
<dbReference type="InterPro" id="IPR035986">
    <property type="entry name" value="PKD_dom_sf"/>
</dbReference>
<dbReference type="AlphaFoldDB" id="A0A1M5DWS8"/>
<dbReference type="PROSITE" id="PS50093">
    <property type="entry name" value="PKD"/>
    <property type="match status" value="1"/>
</dbReference>
<dbReference type="SUPFAM" id="SSF49299">
    <property type="entry name" value="PKD domain"/>
    <property type="match status" value="1"/>
</dbReference>
<reference evidence="4" key="1">
    <citation type="submission" date="2016-11" db="EMBL/GenBank/DDBJ databases">
        <authorList>
            <person name="Varghese N."/>
            <person name="Submissions S."/>
        </authorList>
    </citation>
    <scope>NUCLEOTIDE SEQUENCE [LARGE SCALE GENOMIC DNA]</scope>
    <source>
        <strain evidence="4">DSM 100566</strain>
    </source>
</reference>
<dbReference type="InterPro" id="IPR000601">
    <property type="entry name" value="PKD_dom"/>
</dbReference>
<dbReference type="Proteomes" id="UP000184144">
    <property type="component" value="Unassembled WGS sequence"/>
</dbReference>
<evidence type="ECO:0000256" key="1">
    <source>
        <dbReference type="SAM" id="MobiDB-lite"/>
    </source>
</evidence>
<dbReference type="SUPFAM" id="SSF51126">
    <property type="entry name" value="Pectin lyase-like"/>
    <property type="match status" value="1"/>
</dbReference>
<keyword evidence="4" id="KW-1185">Reference proteome</keyword>
<evidence type="ECO:0000313" key="3">
    <source>
        <dbReference type="EMBL" id="SHF71386.1"/>
    </source>
</evidence>
<dbReference type="CDD" id="cd00146">
    <property type="entry name" value="PKD"/>
    <property type="match status" value="1"/>
</dbReference>
<dbReference type="InterPro" id="IPR013783">
    <property type="entry name" value="Ig-like_fold"/>
</dbReference>
<feature type="domain" description="PKD" evidence="2">
    <location>
        <begin position="28"/>
        <end position="97"/>
    </location>
</feature>
<dbReference type="Pfam" id="PF00801">
    <property type="entry name" value="PKD"/>
    <property type="match status" value="1"/>
</dbReference>
<feature type="region of interest" description="Disordered" evidence="1">
    <location>
        <begin position="572"/>
        <end position="593"/>
    </location>
</feature>
<proteinExistence type="predicted"/>
<dbReference type="RefSeq" id="WP_073146033.1">
    <property type="nucleotide sequence ID" value="NZ_FQUV01000010.1"/>
</dbReference>
<sequence length="593" mass="63516">MEVEVAGFDTSGPASGAVYNPQLHELYYFWDFDEEYTFTAPDNLADGHTSSGVGYGPVVTHTYRTSGTYNVSCLVVEPASGKSTTANLQITVGNSDTAFPGIRTVFVSPSSNFADAPAGARLAVDINQAFDMFAGNDRIPTRVMLNRGETYPFAGRNFGMNDGTSLPSTHIVAGPGSATNPIIDMAGSFDWNDKSTSGSGTDKDFVWQNIDFKGPWDSVTETGSNVTGFNHFDRSPRVHLFDGCSFDGLDIAIYAASNDPNIAHRFIALNDCSVTNWRSYGLLYAVGVGLSLVGTKVACHPQASAGGPQDGKHNNQGPLRFHRGERLIISNCDFFNRIGWSHVGSYQSIQPCLRQNVAGDPGFFSTIQATSLEAGAGILEYTVEEGLTSGPINALVEKCYLLGNHQTWAGVRSQMGGVTIRNNVIVFPGAARDATILNPAGFIEMMYLAGGIPETYSAPIKFYNNTLVNLMQDSDYFNYPSALTEAIVASQFSDVFVGNNVIHQPNLSVPVNSDGPLETSPVLWEARDLGYRTRSVKIISATATPANTVASYAPLVGSRALGGAVSGDVAHDDFYGNTRPPHPSRGAHEISKS</sequence>
<protein>
    <submittedName>
        <fullName evidence="3">PKD domain-containing protein</fullName>
    </submittedName>
</protein>
<dbReference type="InterPro" id="IPR011050">
    <property type="entry name" value="Pectin_lyase_fold/virulence"/>
</dbReference>
<evidence type="ECO:0000259" key="2">
    <source>
        <dbReference type="PROSITE" id="PS50093"/>
    </source>
</evidence>